<dbReference type="AlphaFoldDB" id="A0AAF0UH20"/>
<proteinExistence type="predicted"/>
<feature type="non-terminal residue" evidence="1">
    <location>
        <position position="1"/>
    </location>
</feature>
<dbReference type="InterPro" id="IPR043128">
    <property type="entry name" value="Rev_trsase/Diguanyl_cyclase"/>
</dbReference>
<sequence length="131" mass="15238">SGHQACLYSSLLYGLLELKELKDQLEDLLSKRFILYNVSPELNKVKVNNKYPLSCINYLFDYLQDASLFSKIDLRSDYHQLKVRASKVLKTTFRTRYGQYEFLVMSLDLTSSPVVFVKFINAVSNLIWTPL</sequence>
<dbReference type="Gene3D" id="3.10.10.10">
    <property type="entry name" value="HIV Type 1 Reverse Transcriptase, subunit A, domain 1"/>
    <property type="match status" value="1"/>
</dbReference>
<organism evidence="1 2">
    <name type="scientific">Solanum verrucosum</name>
    <dbReference type="NCBI Taxonomy" id="315347"/>
    <lineage>
        <taxon>Eukaryota</taxon>
        <taxon>Viridiplantae</taxon>
        <taxon>Streptophyta</taxon>
        <taxon>Embryophyta</taxon>
        <taxon>Tracheophyta</taxon>
        <taxon>Spermatophyta</taxon>
        <taxon>Magnoliopsida</taxon>
        <taxon>eudicotyledons</taxon>
        <taxon>Gunneridae</taxon>
        <taxon>Pentapetalae</taxon>
        <taxon>asterids</taxon>
        <taxon>lamiids</taxon>
        <taxon>Solanales</taxon>
        <taxon>Solanaceae</taxon>
        <taxon>Solanoideae</taxon>
        <taxon>Solaneae</taxon>
        <taxon>Solanum</taxon>
    </lineage>
</organism>
<dbReference type="PANTHER" id="PTHR24559:SF444">
    <property type="entry name" value="REVERSE TRANSCRIPTASE DOMAIN-CONTAINING PROTEIN"/>
    <property type="match status" value="1"/>
</dbReference>
<reference evidence="1" key="1">
    <citation type="submission" date="2023-08" db="EMBL/GenBank/DDBJ databases">
        <title>A de novo genome assembly of Solanum verrucosum Schlechtendal, a Mexican diploid species geographically isolated from the other diploid A-genome species in potato relatives.</title>
        <authorList>
            <person name="Hosaka K."/>
        </authorList>
    </citation>
    <scope>NUCLEOTIDE SEQUENCE</scope>
    <source>
        <tissue evidence="1">Young leaves</tissue>
    </source>
</reference>
<keyword evidence="2" id="KW-1185">Reference proteome</keyword>
<dbReference type="Proteomes" id="UP001234989">
    <property type="component" value="Chromosome 9"/>
</dbReference>
<dbReference type="InterPro" id="IPR043502">
    <property type="entry name" value="DNA/RNA_pol_sf"/>
</dbReference>
<accession>A0AAF0UH20</accession>
<gene>
    <name evidence="1" type="ORF">MTR67_039237</name>
</gene>
<dbReference type="SUPFAM" id="SSF56672">
    <property type="entry name" value="DNA/RNA polymerases"/>
    <property type="match status" value="1"/>
</dbReference>
<name>A0AAF0UH20_SOLVR</name>
<evidence type="ECO:0000313" key="1">
    <source>
        <dbReference type="EMBL" id="WMV45852.1"/>
    </source>
</evidence>
<dbReference type="Gene3D" id="3.30.70.270">
    <property type="match status" value="1"/>
</dbReference>
<dbReference type="EMBL" id="CP133620">
    <property type="protein sequence ID" value="WMV45852.1"/>
    <property type="molecule type" value="Genomic_DNA"/>
</dbReference>
<evidence type="ECO:0008006" key="3">
    <source>
        <dbReference type="Google" id="ProtNLM"/>
    </source>
</evidence>
<protein>
    <recommendedName>
        <fullName evidence="3">Reverse transcriptase</fullName>
    </recommendedName>
</protein>
<dbReference type="InterPro" id="IPR053134">
    <property type="entry name" value="RNA-dir_DNA_polymerase"/>
</dbReference>
<dbReference type="PANTHER" id="PTHR24559">
    <property type="entry name" value="TRANSPOSON TY3-I GAG-POL POLYPROTEIN"/>
    <property type="match status" value="1"/>
</dbReference>
<evidence type="ECO:0000313" key="2">
    <source>
        <dbReference type="Proteomes" id="UP001234989"/>
    </source>
</evidence>